<reference evidence="3" key="1">
    <citation type="submission" date="2018-11" db="EMBL/GenBank/DDBJ databases">
        <authorList>
            <person name="Alioto T."/>
            <person name="Alioto T."/>
        </authorList>
    </citation>
    <scope>NUCLEOTIDE SEQUENCE</scope>
</reference>
<dbReference type="EMBL" id="UYJE01002825">
    <property type="protein sequence ID" value="VDI14014.1"/>
    <property type="molecule type" value="Genomic_DNA"/>
</dbReference>
<evidence type="ECO:0000259" key="2">
    <source>
        <dbReference type="Pfam" id="PF18802"/>
    </source>
</evidence>
<dbReference type="AlphaFoldDB" id="A0A8B6D2G8"/>
<comment type="caution">
    <text evidence="3">The sequence shown here is derived from an EMBL/GenBank/DDBJ whole genome shotgun (WGS) entry which is preliminary data.</text>
</comment>
<evidence type="ECO:0000313" key="4">
    <source>
        <dbReference type="Proteomes" id="UP000596742"/>
    </source>
</evidence>
<dbReference type="PANTHER" id="PTHR33096:SF1">
    <property type="entry name" value="CXC1-LIKE CYSTEINE CLUSTER ASSOCIATED WITH KDZ TRANSPOSASES DOMAIN-CONTAINING PROTEIN"/>
    <property type="match status" value="1"/>
</dbReference>
<dbReference type="PANTHER" id="PTHR33096">
    <property type="entry name" value="CXC2 DOMAIN-CONTAINING PROTEIN"/>
    <property type="match status" value="1"/>
</dbReference>
<evidence type="ECO:0000256" key="1">
    <source>
        <dbReference type="SAM" id="MobiDB-lite"/>
    </source>
</evidence>
<dbReference type="Proteomes" id="UP000596742">
    <property type="component" value="Unassembled WGS sequence"/>
</dbReference>
<protein>
    <recommendedName>
        <fullName evidence="2">CxC1-like cysteine cluster associated with KDZ transposases domain-containing protein</fullName>
    </recommendedName>
</protein>
<feature type="region of interest" description="Disordered" evidence="1">
    <location>
        <begin position="45"/>
        <end position="65"/>
    </location>
</feature>
<accession>A0A8B6D2G8</accession>
<dbReference type="InterPro" id="IPR040521">
    <property type="entry name" value="KDZ"/>
</dbReference>
<sequence length="725" mass="83343">MPLMRKRGRPSTFYTFENGRSRKQTKIIKVEDTKLHVPPIPDVIEEQKIETEPEPTSSTSTDIEEVSGRQHLRTVQFCTCEEEAETLLRFNLWASSPKHPRLAFHIDLLRWLNGLLLECKVSAQGFCEALKARQPKLYKELVTQEADKNIYCFDADFQLVRKSSSGQHWISPKHKDHFFIEQQLVDDFISSYGSLKVDKECSDFQAGNDIRSKSKNQKLSETAVFGATCRHDFPQKFFSLKHGERLGYAVFLIQLLLKENKNDKIHVSYDIACMLKRHIEKAGNKEISQNVTFSIPIFHCYGHSASCQIIYGPRRTEGIGLTDGEGIERLWSYLGGFSNISKEMSPENRCDLLTDALIHYGRKIRDKQGEVLVMKIKRTIQLMETTKVALREILATVPELEIKDDTVMEWIEEEKRAVLSPNNSDSTLHLSKADEYVINLQRFFKISGHQSNEETSEEDKRLEKQLMIFEKKHHSIRPTPTSDQFTSDLILAKEKERKLNLNAIRSHMSERQYLLRLMRKYAKGQSVFARLSKQLKGVSKKIQKSITLYNNVGMPSGELPVHVLFDTVKDLDSEVYKTLQLNNAVDTVISSTTKQEIIQSKCLLDRCHEEMNLLKIEMLSVINWNKTLYSKIKLQINSSVTPGSTALLLREGMSLELAMCKLNTLFKEYIGEVLTETTLTEGVLTDDFEKMQQMLMYLASVEELPIEEIDSDIEDSDEDEDSLEL</sequence>
<keyword evidence="4" id="KW-1185">Reference proteome</keyword>
<dbReference type="InterPro" id="IPR041320">
    <property type="entry name" value="CxC1"/>
</dbReference>
<gene>
    <name evidence="3" type="ORF">MGAL_10B054261</name>
</gene>
<organism evidence="3 4">
    <name type="scientific">Mytilus galloprovincialis</name>
    <name type="common">Mediterranean mussel</name>
    <dbReference type="NCBI Taxonomy" id="29158"/>
    <lineage>
        <taxon>Eukaryota</taxon>
        <taxon>Metazoa</taxon>
        <taxon>Spiralia</taxon>
        <taxon>Lophotrochozoa</taxon>
        <taxon>Mollusca</taxon>
        <taxon>Bivalvia</taxon>
        <taxon>Autobranchia</taxon>
        <taxon>Pteriomorphia</taxon>
        <taxon>Mytilida</taxon>
        <taxon>Mytiloidea</taxon>
        <taxon>Mytilidae</taxon>
        <taxon>Mytilinae</taxon>
        <taxon>Mytilus</taxon>
    </lineage>
</organism>
<dbReference type="OrthoDB" id="10063408at2759"/>
<name>A0A8B6D2G8_MYTGA</name>
<evidence type="ECO:0000313" key="3">
    <source>
        <dbReference type="EMBL" id="VDI14014.1"/>
    </source>
</evidence>
<proteinExistence type="predicted"/>
<feature type="domain" description="CxC1-like cysteine cluster associated with KDZ transposases" evidence="2">
    <location>
        <begin position="46"/>
        <end position="132"/>
    </location>
</feature>
<dbReference type="Pfam" id="PF18758">
    <property type="entry name" value="KDZ"/>
    <property type="match status" value="1"/>
</dbReference>
<dbReference type="Pfam" id="PF18802">
    <property type="entry name" value="CxC1"/>
    <property type="match status" value="1"/>
</dbReference>